<organism evidence="1 2">
    <name type="scientific">Takifugu flavidus</name>
    <name type="common">sansaifugu</name>
    <dbReference type="NCBI Taxonomy" id="433684"/>
    <lineage>
        <taxon>Eukaryota</taxon>
        <taxon>Metazoa</taxon>
        <taxon>Chordata</taxon>
        <taxon>Craniata</taxon>
        <taxon>Vertebrata</taxon>
        <taxon>Euteleostomi</taxon>
        <taxon>Actinopterygii</taxon>
        <taxon>Neopterygii</taxon>
        <taxon>Teleostei</taxon>
        <taxon>Neoteleostei</taxon>
        <taxon>Acanthomorphata</taxon>
        <taxon>Eupercaria</taxon>
        <taxon>Tetraodontiformes</taxon>
        <taxon>Tetradontoidea</taxon>
        <taxon>Tetraodontidae</taxon>
        <taxon>Takifugu</taxon>
    </lineage>
</organism>
<reference evidence="1 2" key="1">
    <citation type="submission" date="2019-04" db="EMBL/GenBank/DDBJ databases">
        <title>Chromosome genome assembly for Takifugu flavidus.</title>
        <authorList>
            <person name="Xiao S."/>
        </authorList>
    </citation>
    <scope>NUCLEOTIDE SEQUENCE [LARGE SCALE GENOMIC DNA]</scope>
    <source>
        <strain evidence="1">HTHZ2018</strain>
        <tissue evidence="1">Muscle</tissue>
    </source>
</reference>
<keyword evidence="2" id="KW-1185">Reference proteome</keyword>
<evidence type="ECO:0000313" key="2">
    <source>
        <dbReference type="Proteomes" id="UP000324091"/>
    </source>
</evidence>
<gene>
    <name evidence="1" type="ORF">D4764_18G0009400</name>
</gene>
<dbReference type="AlphaFoldDB" id="A0A5C6NRR5"/>
<evidence type="ECO:0000313" key="1">
    <source>
        <dbReference type="EMBL" id="TWW70134.1"/>
    </source>
</evidence>
<sequence>MPWFLLTSTILEQVTHIEFLRRDCGTGHLLPSLGPPSVLGGQRLA</sequence>
<accession>A0A5C6NRR5</accession>
<comment type="caution">
    <text evidence="1">The sequence shown here is derived from an EMBL/GenBank/DDBJ whole genome shotgun (WGS) entry which is preliminary data.</text>
</comment>
<name>A0A5C6NRR5_9TELE</name>
<protein>
    <submittedName>
        <fullName evidence="1">Uncharacterized protein</fullName>
    </submittedName>
</protein>
<proteinExistence type="predicted"/>
<dbReference type="EMBL" id="RHFK02000010">
    <property type="protein sequence ID" value="TWW70134.1"/>
    <property type="molecule type" value="Genomic_DNA"/>
</dbReference>
<dbReference type="Proteomes" id="UP000324091">
    <property type="component" value="Chromosome 18"/>
</dbReference>